<accession>A0ABY1GD71</accession>
<dbReference type="Pfam" id="PF01926">
    <property type="entry name" value="MMR_HSR1"/>
    <property type="match status" value="1"/>
</dbReference>
<dbReference type="PANTHER" id="PTHR42714:SF2">
    <property type="entry name" value="TRNA MODIFICATION GTPASE GTPBP3, MITOCHONDRIAL"/>
    <property type="match status" value="1"/>
</dbReference>
<dbReference type="SUPFAM" id="SSF52540">
    <property type="entry name" value="P-loop containing nucleoside triphosphate hydrolases"/>
    <property type="match status" value="1"/>
</dbReference>
<evidence type="ECO:0000313" key="5">
    <source>
        <dbReference type="Proteomes" id="UP000183805"/>
    </source>
</evidence>
<proteinExistence type="predicted"/>
<feature type="transmembrane region" description="Helical" evidence="2">
    <location>
        <begin position="259"/>
        <end position="276"/>
    </location>
</feature>
<name>A0ABY1GD71_9GAMM</name>
<feature type="transmembrane region" description="Helical" evidence="2">
    <location>
        <begin position="236"/>
        <end position="253"/>
    </location>
</feature>
<evidence type="ECO:0000256" key="1">
    <source>
        <dbReference type="ARBA" id="ARBA00022801"/>
    </source>
</evidence>
<keyword evidence="5" id="KW-1185">Reference proteome</keyword>
<keyword evidence="2" id="KW-1133">Transmembrane helix</keyword>
<organism evidence="4 5">
    <name type="scientific">Pseudoalteromonas lipolytica</name>
    <dbReference type="NCBI Taxonomy" id="570156"/>
    <lineage>
        <taxon>Bacteria</taxon>
        <taxon>Pseudomonadati</taxon>
        <taxon>Pseudomonadota</taxon>
        <taxon>Gammaproteobacteria</taxon>
        <taxon>Alteromonadales</taxon>
        <taxon>Pseudoalteromonadaceae</taxon>
        <taxon>Pseudoalteromonas</taxon>
    </lineage>
</organism>
<keyword evidence="2" id="KW-0812">Transmembrane</keyword>
<keyword evidence="1" id="KW-0378">Hydrolase</keyword>
<gene>
    <name evidence="4" type="ORF">SAMN04487854_102255</name>
</gene>
<protein>
    <submittedName>
        <fullName evidence="4">50S ribosome-binding GTPase</fullName>
    </submittedName>
</protein>
<dbReference type="Gene3D" id="3.40.50.300">
    <property type="entry name" value="P-loop containing nucleotide triphosphate hydrolases"/>
    <property type="match status" value="1"/>
</dbReference>
<evidence type="ECO:0000259" key="3">
    <source>
        <dbReference type="Pfam" id="PF01926"/>
    </source>
</evidence>
<dbReference type="RefSeq" id="WP_074988551.1">
    <property type="nucleotide sequence ID" value="NZ_FPAZ01000002.1"/>
</dbReference>
<sequence length="387" mass="42409">MENYNEKSIDEKVDEMYLEWKVKLESPLNVLVLGKVSAGKSSFLNAFFDREMDDVLFEVNAKSGETTKVKFEKLGENISIADTPGLDDIKSENSAETLKMLDEGVDVGILVLSGSADKSQKGHYDDLLKNSSEVFIVLNKADNFSKENLPHVIEQWKEQLGLSSEQKIYPVVSRGYDPKDKETFRGQEYDIEVDNYGRPKTLQGIDAVRDDVLDFLAKKGKDLLLAKELKDKSKKALAIISTATASGAGAAFIPGSAAYLIGIQVVAIGSLGYLYTGEIISKSNAISLIGTFAAEQVGMNLFLLTKSFLPPTGVIDLAAAVIAASVTAAMLSAVAYLLSHEIDFDDKEQLLSVFNEIRATLQKETKSANKEDLLKGEFWISLIKKII</sequence>
<feature type="transmembrane region" description="Helical" evidence="2">
    <location>
        <begin position="285"/>
        <end position="305"/>
    </location>
</feature>
<keyword evidence="2" id="KW-0472">Membrane</keyword>
<dbReference type="PANTHER" id="PTHR42714">
    <property type="entry name" value="TRNA MODIFICATION GTPASE GTPBP3"/>
    <property type="match status" value="1"/>
</dbReference>
<dbReference type="InterPro" id="IPR027417">
    <property type="entry name" value="P-loop_NTPase"/>
</dbReference>
<feature type="domain" description="G" evidence="3">
    <location>
        <begin position="30"/>
        <end position="140"/>
    </location>
</feature>
<evidence type="ECO:0000313" key="4">
    <source>
        <dbReference type="EMBL" id="SFT41607.1"/>
    </source>
</evidence>
<reference evidence="4 5" key="1">
    <citation type="submission" date="2016-10" db="EMBL/GenBank/DDBJ databases">
        <authorList>
            <person name="Varghese N."/>
            <person name="Submissions S."/>
        </authorList>
    </citation>
    <scope>NUCLEOTIDE SEQUENCE [LARGE SCALE GENOMIC DNA]</scope>
    <source>
        <strain evidence="4 5">CGMCC 1.8499</strain>
    </source>
</reference>
<feature type="transmembrane region" description="Helical" evidence="2">
    <location>
        <begin position="317"/>
        <end position="338"/>
    </location>
</feature>
<dbReference type="InterPro" id="IPR006073">
    <property type="entry name" value="GTP-bd"/>
</dbReference>
<dbReference type="Proteomes" id="UP000183805">
    <property type="component" value="Unassembled WGS sequence"/>
</dbReference>
<comment type="caution">
    <text evidence="4">The sequence shown here is derived from an EMBL/GenBank/DDBJ whole genome shotgun (WGS) entry which is preliminary data.</text>
</comment>
<evidence type="ECO:0000256" key="2">
    <source>
        <dbReference type="SAM" id="Phobius"/>
    </source>
</evidence>
<dbReference type="EMBL" id="FPAZ01000002">
    <property type="protein sequence ID" value="SFT41607.1"/>
    <property type="molecule type" value="Genomic_DNA"/>
</dbReference>